<protein>
    <submittedName>
        <fullName evidence="2">Uncharacterized protein</fullName>
    </submittedName>
</protein>
<proteinExistence type="predicted"/>
<sequence>MRDEPKLQPVINKDEGMPQNSPNNLKTSWEINYWKPLFGRQLWNNDWTDTPKEVYNEPLKFSVRDITHFRHDSLTEGIEMPSSKTLIGYGPNTCSRCNSNSESNANELYFSLNPSEKEIGRFEKNPLIDSSLPSMSSEFNRMEIYSQRMKKQLHRIFFVVLRMQTDTI</sequence>
<keyword evidence="3" id="KW-1185">Reference proteome</keyword>
<organism evidence="2 3">
    <name type="scientific">Trichonephila inaurata madagascariensis</name>
    <dbReference type="NCBI Taxonomy" id="2747483"/>
    <lineage>
        <taxon>Eukaryota</taxon>
        <taxon>Metazoa</taxon>
        <taxon>Ecdysozoa</taxon>
        <taxon>Arthropoda</taxon>
        <taxon>Chelicerata</taxon>
        <taxon>Arachnida</taxon>
        <taxon>Araneae</taxon>
        <taxon>Araneomorphae</taxon>
        <taxon>Entelegynae</taxon>
        <taxon>Araneoidea</taxon>
        <taxon>Nephilidae</taxon>
        <taxon>Trichonephila</taxon>
        <taxon>Trichonephila inaurata</taxon>
    </lineage>
</organism>
<feature type="region of interest" description="Disordered" evidence="1">
    <location>
        <begin position="1"/>
        <end position="24"/>
    </location>
</feature>
<gene>
    <name evidence="2" type="ORF">TNIN_312721</name>
</gene>
<evidence type="ECO:0000256" key="1">
    <source>
        <dbReference type="SAM" id="MobiDB-lite"/>
    </source>
</evidence>
<evidence type="ECO:0000313" key="3">
    <source>
        <dbReference type="Proteomes" id="UP000886998"/>
    </source>
</evidence>
<feature type="compositionally biased region" description="Basic and acidic residues" evidence="1">
    <location>
        <begin position="1"/>
        <end position="16"/>
    </location>
</feature>
<accession>A0A8X6YM61</accession>
<dbReference type="AlphaFoldDB" id="A0A8X6YM61"/>
<comment type="caution">
    <text evidence="2">The sequence shown here is derived from an EMBL/GenBank/DDBJ whole genome shotgun (WGS) entry which is preliminary data.</text>
</comment>
<dbReference type="OrthoDB" id="10578855at2759"/>
<reference evidence="2" key="1">
    <citation type="submission" date="2020-08" db="EMBL/GenBank/DDBJ databases">
        <title>Multicomponent nature underlies the extraordinary mechanical properties of spider dragline silk.</title>
        <authorList>
            <person name="Kono N."/>
            <person name="Nakamura H."/>
            <person name="Mori M."/>
            <person name="Yoshida Y."/>
            <person name="Ohtoshi R."/>
            <person name="Malay A.D."/>
            <person name="Moran D.A.P."/>
            <person name="Tomita M."/>
            <person name="Numata K."/>
            <person name="Arakawa K."/>
        </authorList>
    </citation>
    <scope>NUCLEOTIDE SEQUENCE</scope>
</reference>
<evidence type="ECO:0000313" key="2">
    <source>
        <dbReference type="EMBL" id="GFY75551.1"/>
    </source>
</evidence>
<dbReference type="Proteomes" id="UP000886998">
    <property type="component" value="Unassembled WGS sequence"/>
</dbReference>
<name>A0A8X6YM61_9ARAC</name>
<dbReference type="EMBL" id="BMAV01021479">
    <property type="protein sequence ID" value="GFY75551.1"/>
    <property type="molecule type" value="Genomic_DNA"/>
</dbReference>